<evidence type="ECO:0000256" key="2">
    <source>
        <dbReference type="ARBA" id="ARBA00007983"/>
    </source>
</evidence>
<evidence type="ECO:0000256" key="1">
    <source>
        <dbReference type="ARBA" id="ARBA00001935"/>
    </source>
</evidence>
<comment type="cofactor">
    <cofactor evidence="1">
        <name>Cu cation</name>
        <dbReference type="ChEBI" id="CHEBI:23378"/>
    </cofactor>
</comment>
<dbReference type="InterPro" id="IPR000269">
    <property type="entry name" value="Cu_amine_oxidase"/>
</dbReference>
<dbReference type="SUPFAM" id="SSF49998">
    <property type="entry name" value="Amine oxidase catalytic domain"/>
    <property type="match status" value="1"/>
</dbReference>
<proteinExistence type="inferred from homology"/>
<dbReference type="Proteomes" id="UP000815325">
    <property type="component" value="Unassembled WGS sequence"/>
</dbReference>
<feature type="domain" description="Copper amine oxidase catalytic" evidence="9">
    <location>
        <begin position="120"/>
        <end position="523"/>
    </location>
</feature>
<dbReference type="PANTHER" id="PTHR10638">
    <property type="entry name" value="COPPER AMINE OXIDASE"/>
    <property type="match status" value="1"/>
</dbReference>
<evidence type="ECO:0000256" key="8">
    <source>
        <dbReference type="RuleBase" id="RU000672"/>
    </source>
</evidence>
<name>A0ABQ7GI37_DUNSA</name>
<comment type="cofactor">
    <cofactor evidence="8">
        <name>Cu cation</name>
        <dbReference type="ChEBI" id="CHEBI:23378"/>
    </cofactor>
    <text evidence="8">Contains 1 topaquinone per subunit.</text>
</comment>
<organism evidence="10 11">
    <name type="scientific">Dunaliella salina</name>
    <name type="common">Green alga</name>
    <name type="synonym">Protococcus salinus</name>
    <dbReference type="NCBI Taxonomy" id="3046"/>
    <lineage>
        <taxon>Eukaryota</taxon>
        <taxon>Viridiplantae</taxon>
        <taxon>Chlorophyta</taxon>
        <taxon>core chlorophytes</taxon>
        <taxon>Chlorophyceae</taxon>
        <taxon>CS clade</taxon>
        <taxon>Chlamydomonadales</taxon>
        <taxon>Dunaliellaceae</taxon>
        <taxon>Dunaliella</taxon>
    </lineage>
</organism>
<evidence type="ECO:0000256" key="5">
    <source>
        <dbReference type="ARBA" id="ARBA00022772"/>
    </source>
</evidence>
<dbReference type="PANTHER" id="PTHR10638:SF86">
    <property type="entry name" value="COPPER AMINE OXIDASE 1-RELATED"/>
    <property type="match status" value="1"/>
</dbReference>
<dbReference type="InterPro" id="IPR016182">
    <property type="entry name" value="Cu_amine_oxidase_N-reg"/>
</dbReference>
<dbReference type="Pfam" id="PF01179">
    <property type="entry name" value="Cu_amine_oxid"/>
    <property type="match status" value="1"/>
</dbReference>
<comment type="caution">
    <text evidence="10">The sequence shown here is derived from an EMBL/GenBank/DDBJ whole genome shotgun (WGS) entry which is preliminary data.</text>
</comment>
<dbReference type="PROSITE" id="PS01164">
    <property type="entry name" value="COPPER_AMINE_OXID_1"/>
    <property type="match status" value="1"/>
</dbReference>
<keyword evidence="4 8" id="KW-0479">Metal-binding</keyword>
<keyword evidence="6 8" id="KW-0560">Oxidoreductase</keyword>
<dbReference type="SUPFAM" id="SSF54416">
    <property type="entry name" value="Amine oxidase N-terminal region"/>
    <property type="match status" value="1"/>
</dbReference>
<comment type="subunit">
    <text evidence="3">Homodimer.</text>
</comment>
<evidence type="ECO:0000256" key="7">
    <source>
        <dbReference type="ARBA" id="ARBA00023008"/>
    </source>
</evidence>
<dbReference type="EMBL" id="MU069766">
    <property type="protein sequence ID" value="KAF5834274.1"/>
    <property type="molecule type" value="Genomic_DNA"/>
</dbReference>
<dbReference type="Gene3D" id="3.10.450.40">
    <property type="match status" value="1"/>
</dbReference>
<gene>
    <name evidence="10" type="ORF">DUNSADRAFT_9141</name>
</gene>
<dbReference type="EC" id="1.4.3.-" evidence="8"/>
<protein>
    <recommendedName>
        <fullName evidence="8">Amine oxidase</fullName>
        <ecNumber evidence="8">1.4.3.-</ecNumber>
    </recommendedName>
</protein>
<evidence type="ECO:0000256" key="3">
    <source>
        <dbReference type="ARBA" id="ARBA00011738"/>
    </source>
</evidence>
<sequence>MAKGANPLDPLSAHEVETAARLVKQAVKEKGYPQDGTVLFSDISLQGLKVMQIFVYMKSSPNDNQYAHPLDIMPFVDVIVGKVIRIDMHDKVPPINREDSNYHSAFFDPAKMRKDIKPLDVIQPEGPSFDISGNIVKWCRWSFHVGFNAREGLVLSDVSYDGRPILYRFSFVEMAVPYAEPREPYVRKCAFDIGDYGFGNTANSLHLGCDCLGAIHYFDGLLSNSKGEPVTVPKVVCMHEEDVGLLWKHVEPRTGHNESRRSRRLVVSFISTVVNYEYAFYFYFYLDGTFEVEVKLTGELSTNVLSPGEENPEFGTLVLPHVNAQNHQHEFCVRIDPAIDDENGGKDVVITEVNCEPVPPGPKNPYANAFYAKEQPLLSVKEAQRDINPASNRVWKMTNPGCLNPITKKPVSYKLLPHASPPLMAHPDSITAKKGHFATKSLWVTPFSPDQRFPAGDFVFNEKACHGLSQWTKEDASLKGADPVVWYHFGVTHVVRIEDFPIMPVETVGFQLKPMGFFTGNPSVDVPPSCNKASVLVGSHNGCAQNGCAQNGAAQNGHAQNGHA</sequence>
<reference evidence="10" key="1">
    <citation type="submission" date="2017-08" db="EMBL/GenBank/DDBJ databases">
        <authorList>
            <person name="Polle J.E."/>
            <person name="Barry K."/>
            <person name="Cushman J."/>
            <person name="Schmutz J."/>
            <person name="Tran D."/>
            <person name="Hathwaick L.T."/>
            <person name="Yim W.C."/>
            <person name="Jenkins J."/>
            <person name="Mckie-Krisberg Z.M."/>
            <person name="Prochnik S."/>
            <person name="Lindquist E."/>
            <person name="Dockter R.B."/>
            <person name="Adam C."/>
            <person name="Molina H."/>
            <person name="Bunkerborg J."/>
            <person name="Jin E."/>
            <person name="Buchheim M."/>
            <person name="Magnuson J."/>
        </authorList>
    </citation>
    <scope>NUCLEOTIDE SEQUENCE</scope>
    <source>
        <strain evidence="10">CCAP 19/18</strain>
    </source>
</reference>
<keyword evidence="7 8" id="KW-0186">Copper</keyword>
<dbReference type="InterPro" id="IPR036460">
    <property type="entry name" value="Cu_amine_oxidase_C_sf"/>
</dbReference>
<keyword evidence="5 8" id="KW-0801">TPQ</keyword>
<dbReference type="InterPro" id="IPR015798">
    <property type="entry name" value="Cu_amine_oxidase_C"/>
</dbReference>
<comment type="PTM">
    <text evidence="8">Topaquinone (TPQ) is generated by copper-dependent autoxidation of a specific tyrosyl residue.</text>
</comment>
<evidence type="ECO:0000259" key="9">
    <source>
        <dbReference type="Pfam" id="PF01179"/>
    </source>
</evidence>
<dbReference type="Gene3D" id="2.70.98.20">
    <property type="entry name" value="Copper amine oxidase, catalytic domain"/>
    <property type="match status" value="1"/>
</dbReference>
<comment type="similarity">
    <text evidence="2 8">Belongs to the copper/topaquinone oxidase family.</text>
</comment>
<accession>A0ABQ7GI37</accession>
<dbReference type="InterPro" id="IPR049948">
    <property type="entry name" value="Cu_Am_ox_TPQ-bd"/>
</dbReference>
<evidence type="ECO:0000256" key="6">
    <source>
        <dbReference type="ARBA" id="ARBA00023002"/>
    </source>
</evidence>
<evidence type="ECO:0000313" key="11">
    <source>
        <dbReference type="Proteomes" id="UP000815325"/>
    </source>
</evidence>
<keyword evidence="11" id="KW-1185">Reference proteome</keyword>
<evidence type="ECO:0000313" key="10">
    <source>
        <dbReference type="EMBL" id="KAF5834274.1"/>
    </source>
</evidence>
<evidence type="ECO:0000256" key="4">
    <source>
        <dbReference type="ARBA" id="ARBA00022723"/>
    </source>
</evidence>